<dbReference type="VEuPathDB" id="FungiDB:ACJ73_08396"/>
<dbReference type="SUPFAM" id="SSF81502">
    <property type="entry name" value="ISP transmembrane anchor"/>
    <property type="match status" value="1"/>
</dbReference>
<dbReference type="EMBL" id="LGTZ01001967">
    <property type="protein sequence ID" value="OJD20269.1"/>
    <property type="molecule type" value="Genomic_DNA"/>
</dbReference>
<feature type="domain" description="Cytochrome b-c1 complex subunit Rieske transmembrane" evidence="2">
    <location>
        <begin position="75"/>
        <end position="109"/>
    </location>
</feature>
<evidence type="ECO:0000313" key="4">
    <source>
        <dbReference type="Proteomes" id="UP000242791"/>
    </source>
</evidence>
<keyword evidence="4" id="KW-1185">Reference proteome</keyword>
<comment type="caution">
    <text evidence="3">The sequence shown here is derived from an EMBL/GenBank/DDBJ whole genome shotgun (WGS) entry which is preliminary data.</text>
</comment>
<reference evidence="3 4" key="1">
    <citation type="submission" date="2015-08" db="EMBL/GenBank/DDBJ databases">
        <title>Emmonsia species relationships and genome sequence.</title>
        <authorList>
            <person name="Cuomo C.A."/>
            <person name="Schwartz I.S."/>
            <person name="Kenyon C."/>
            <person name="De Hoog G.S."/>
            <person name="Govender N.P."/>
            <person name="Botha A."/>
            <person name="Moreno L."/>
            <person name="De Vries M."/>
            <person name="Munoz J.F."/>
            <person name="Stielow J.B."/>
        </authorList>
    </citation>
    <scope>NUCLEOTIDE SEQUENCE [LARGE SCALE GENOMIC DNA]</scope>
    <source>
        <strain evidence="3 4">EI222</strain>
    </source>
</reference>
<sequence>MPPLSTSAASSFVRACTRQQFSSVRPTAAALTSSTQQQRRGRAFSTSTSTTSSFDSPFGQSKESTSTLKIPSFKKYASKSGESSNKVFSYFMAGSMGLVTAVGAKATVH</sequence>
<dbReference type="AlphaFoldDB" id="A0A1J9QY64"/>
<gene>
    <name evidence="3" type="ORF">ACJ73_08396</name>
</gene>
<accession>A0A1J9QY64</accession>
<evidence type="ECO:0000259" key="2">
    <source>
        <dbReference type="Pfam" id="PF02921"/>
    </source>
</evidence>
<dbReference type="STRING" id="1658174.A0A1J9QY64"/>
<proteinExistence type="predicted"/>
<dbReference type="InterPro" id="IPR037008">
    <property type="entry name" value="bc1_Rieske_TM_sf"/>
</dbReference>
<feature type="non-terminal residue" evidence="3">
    <location>
        <position position="109"/>
    </location>
</feature>
<dbReference type="Proteomes" id="UP000242791">
    <property type="component" value="Unassembled WGS sequence"/>
</dbReference>
<feature type="region of interest" description="Disordered" evidence="1">
    <location>
        <begin position="26"/>
        <end position="66"/>
    </location>
</feature>
<dbReference type="GO" id="GO:0008121">
    <property type="term" value="F:quinol-cytochrome-c reductase activity"/>
    <property type="evidence" value="ECO:0007669"/>
    <property type="project" value="InterPro"/>
</dbReference>
<dbReference type="OrthoDB" id="3553856at2759"/>
<evidence type="ECO:0000256" key="1">
    <source>
        <dbReference type="SAM" id="MobiDB-lite"/>
    </source>
</evidence>
<protein>
    <recommendedName>
        <fullName evidence="2">Cytochrome b-c1 complex subunit Rieske transmembrane domain-containing protein</fullName>
    </recommendedName>
</protein>
<evidence type="ECO:0000313" key="3">
    <source>
        <dbReference type="EMBL" id="OJD20269.1"/>
    </source>
</evidence>
<dbReference type="Gene3D" id="1.20.5.270">
    <property type="entry name" value="Ubiquinol cytochrome reductase, transmembrane domain"/>
    <property type="match status" value="1"/>
</dbReference>
<dbReference type="InterPro" id="IPR004192">
    <property type="entry name" value="Rieske_TM"/>
</dbReference>
<organism evidence="3 4">
    <name type="scientific">Blastomyces percursus</name>
    <dbReference type="NCBI Taxonomy" id="1658174"/>
    <lineage>
        <taxon>Eukaryota</taxon>
        <taxon>Fungi</taxon>
        <taxon>Dikarya</taxon>
        <taxon>Ascomycota</taxon>
        <taxon>Pezizomycotina</taxon>
        <taxon>Eurotiomycetes</taxon>
        <taxon>Eurotiomycetidae</taxon>
        <taxon>Onygenales</taxon>
        <taxon>Ajellomycetaceae</taxon>
        <taxon>Blastomyces</taxon>
    </lineage>
</organism>
<name>A0A1J9QY64_9EURO</name>
<feature type="compositionally biased region" description="Polar residues" evidence="1">
    <location>
        <begin position="26"/>
        <end position="38"/>
    </location>
</feature>
<dbReference type="Pfam" id="PF02921">
    <property type="entry name" value="UCR_TM"/>
    <property type="match status" value="1"/>
</dbReference>
<feature type="compositionally biased region" description="Polar residues" evidence="1">
    <location>
        <begin position="54"/>
        <end position="66"/>
    </location>
</feature>